<evidence type="ECO:0000256" key="2">
    <source>
        <dbReference type="ARBA" id="ARBA00022896"/>
    </source>
</evidence>
<evidence type="ECO:0000313" key="5">
    <source>
        <dbReference type="EMBL" id="KAH7514359.1"/>
    </source>
</evidence>
<sequence length="164" mass="19173">MEEVSTNASDQIPIIDLSKLIGSSEIHHHDELEKLHFACREWAIFQLINHGVSEEVIVQMKINTQEFFQLPLEEKNAYAQLPTSIEHHGQAAFVVSERQKLDWGDMLFLFPHPASSRNLRFWPTNPTSFRKTLENYSWEVRRIAINLVHVLEPGSLFREVYKYV</sequence>
<protein>
    <recommendedName>
        <fullName evidence="4">Non-haem dioxygenase N-terminal domain-containing protein</fullName>
    </recommendedName>
</protein>
<dbReference type="Pfam" id="PF14226">
    <property type="entry name" value="DIOX_N"/>
    <property type="match status" value="1"/>
</dbReference>
<keyword evidence="2" id="KW-0847">Vitamin C</keyword>
<dbReference type="EMBL" id="JAEACU010000011">
    <property type="protein sequence ID" value="KAH7514359.1"/>
    <property type="molecule type" value="Genomic_DNA"/>
</dbReference>
<name>A0A978UHS8_ZIZJJ</name>
<dbReference type="Gene3D" id="2.60.120.330">
    <property type="entry name" value="B-lactam Antibiotic, Isopenicillin N Synthase, Chain"/>
    <property type="match status" value="1"/>
</dbReference>
<evidence type="ECO:0000313" key="6">
    <source>
        <dbReference type="Proteomes" id="UP000813462"/>
    </source>
</evidence>
<gene>
    <name evidence="5" type="ORF">FEM48_Zijuj11G0080900</name>
</gene>
<dbReference type="SUPFAM" id="SSF51197">
    <property type="entry name" value="Clavaminate synthase-like"/>
    <property type="match status" value="1"/>
</dbReference>
<evidence type="ECO:0000256" key="3">
    <source>
        <dbReference type="ARBA" id="ARBA00023004"/>
    </source>
</evidence>
<reference evidence="5" key="1">
    <citation type="journal article" date="2021" name="Front. Plant Sci.">
        <title>Chromosome-Scale Genome Assembly for Chinese Sour Jujube and Insights Into Its Genome Evolution and Domestication Signature.</title>
        <authorList>
            <person name="Shen L.-Y."/>
            <person name="Luo H."/>
            <person name="Wang X.-L."/>
            <person name="Wang X.-M."/>
            <person name="Qiu X.-J."/>
            <person name="Liu H."/>
            <person name="Zhou S.-S."/>
            <person name="Jia K.-H."/>
            <person name="Nie S."/>
            <person name="Bao Y.-T."/>
            <person name="Zhang R.-G."/>
            <person name="Yun Q.-Z."/>
            <person name="Chai Y.-H."/>
            <person name="Lu J.-Y."/>
            <person name="Li Y."/>
            <person name="Zhao S.-W."/>
            <person name="Mao J.-F."/>
            <person name="Jia S.-G."/>
            <person name="Mao Y.-M."/>
        </authorList>
    </citation>
    <scope>NUCLEOTIDE SEQUENCE</scope>
    <source>
        <strain evidence="5">AT0</strain>
        <tissue evidence="5">Leaf</tissue>
    </source>
</reference>
<evidence type="ECO:0000256" key="1">
    <source>
        <dbReference type="ARBA" id="ARBA00022723"/>
    </source>
</evidence>
<dbReference type="InterPro" id="IPR050295">
    <property type="entry name" value="Plant_2OG-oxidoreductases"/>
</dbReference>
<dbReference type="GO" id="GO:0046872">
    <property type="term" value="F:metal ion binding"/>
    <property type="evidence" value="ECO:0007669"/>
    <property type="project" value="UniProtKB-KW"/>
</dbReference>
<keyword evidence="3" id="KW-0408">Iron</keyword>
<evidence type="ECO:0000259" key="4">
    <source>
        <dbReference type="Pfam" id="PF14226"/>
    </source>
</evidence>
<dbReference type="Proteomes" id="UP000813462">
    <property type="component" value="Unassembled WGS sequence"/>
</dbReference>
<feature type="domain" description="Non-haem dioxygenase N-terminal" evidence="4">
    <location>
        <begin position="12"/>
        <end position="125"/>
    </location>
</feature>
<dbReference type="InterPro" id="IPR026992">
    <property type="entry name" value="DIOX_N"/>
</dbReference>
<dbReference type="PANTHER" id="PTHR47991">
    <property type="entry name" value="OXOGLUTARATE/IRON-DEPENDENT DIOXYGENASE"/>
    <property type="match status" value="1"/>
</dbReference>
<dbReference type="GO" id="GO:0031418">
    <property type="term" value="F:L-ascorbic acid binding"/>
    <property type="evidence" value="ECO:0007669"/>
    <property type="project" value="UniProtKB-KW"/>
</dbReference>
<dbReference type="AlphaFoldDB" id="A0A978UHS8"/>
<keyword evidence="1" id="KW-0479">Metal-binding</keyword>
<accession>A0A978UHS8</accession>
<organism evidence="5 6">
    <name type="scientific">Ziziphus jujuba var. spinosa</name>
    <dbReference type="NCBI Taxonomy" id="714518"/>
    <lineage>
        <taxon>Eukaryota</taxon>
        <taxon>Viridiplantae</taxon>
        <taxon>Streptophyta</taxon>
        <taxon>Embryophyta</taxon>
        <taxon>Tracheophyta</taxon>
        <taxon>Spermatophyta</taxon>
        <taxon>Magnoliopsida</taxon>
        <taxon>eudicotyledons</taxon>
        <taxon>Gunneridae</taxon>
        <taxon>Pentapetalae</taxon>
        <taxon>rosids</taxon>
        <taxon>fabids</taxon>
        <taxon>Rosales</taxon>
        <taxon>Rhamnaceae</taxon>
        <taxon>Paliureae</taxon>
        <taxon>Ziziphus</taxon>
    </lineage>
</organism>
<comment type="caution">
    <text evidence="5">The sequence shown here is derived from an EMBL/GenBank/DDBJ whole genome shotgun (WGS) entry which is preliminary data.</text>
</comment>
<proteinExistence type="predicted"/>
<dbReference type="InterPro" id="IPR027443">
    <property type="entry name" value="IPNS-like_sf"/>
</dbReference>